<dbReference type="RefSeq" id="WP_380793705.1">
    <property type="nucleotide sequence ID" value="NZ_JBHRVU010000004.1"/>
</dbReference>
<evidence type="ECO:0000256" key="1">
    <source>
        <dbReference type="SAM" id="Phobius"/>
    </source>
</evidence>
<reference evidence="3" key="1">
    <citation type="journal article" date="2019" name="Int. J. Syst. Evol. Microbiol.">
        <title>The Global Catalogue of Microorganisms (GCM) 10K type strain sequencing project: providing services to taxonomists for standard genome sequencing and annotation.</title>
        <authorList>
            <consortium name="The Broad Institute Genomics Platform"/>
            <consortium name="The Broad Institute Genome Sequencing Center for Infectious Disease"/>
            <person name="Wu L."/>
            <person name="Ma J."/>
        </authorList>
    </citation>
    <scope>NUCLEOTIDE SEQUENCE [LARGE SCALE GENOMIC DNA]</scope>
    <source>
        <strain evidence="3">CCM 7491</strain>
    </source>
</reference>
<feature type="transmembrane region" description="Helical" evidence="1">
    <location>
        <begin position="37"/>
        <end position="60"/>
    </location>
</feature>
<feature type="transmembrane region" description="Helical" evidence="1">
    <location>
        <begin position="131"/>
        <end position="150"/>
    </location>
</feature>
<keyword evidence="3" id="KW-1185">Reference proteome</keyword>
<accession>A0ABV7NAR4</accession>
<dbReference type="NCBIfam" id="NF038065">
    <property type="entry name" value="Pr6Pr"/>
    <property type="match status" value="1"/>
</dbReference>
<dbReference type="Proteomes" id="UP001595681">
    <property type="component" value="Unassembled WGS sequence"/>
</dbReference>
<keyword evidence="1" id="KW-1133">Transmembrane helix</keyword>
<organism evidence="2 3">
    <name type="scientific">Sphingobium rhizovicinum</name>
    <dbReference type="NCBI Taxonomy" id="432308"/>
    <lineage>
        <taxon>Bacteria</taxon>
        <taxon>Pseudomonadati</taxon>
        <taxon>Pseudomonadota</taxon>
        <taxon>Alphaproteobacteria</taxon>
        <taxon>Sphingomonadales</taxon>
        <taxon>Sphingomonadaceae</taxon>
        <taxon>Sphingobium</taxon>
    </lineage>
</organism>
<sequence>MIARIAAAIVALTALAGLILQFRVTHGQTGSVGATLWILLRFFTILTNMAVALIFSALAAGRPVTPRWTGGIILAILLVGIVAATLLRGLLHLNGAALLADTLLHKAAPILALLWWLAFACKGGLRRSDPWIWALYPALYLPYALLRGMAEGIYAYPFINVAKLGIAQVAINALLIAIGFVLAGHALVWIDRRLSGQPSRLRPTR</sequence>
<evidence type="ECO:0000313" key="2">
    <source>
        <dbReference type="EMBL" id="MFC3440579.1"/>
    </source>
</evidence>
<feature type="transmembrane region" description="Helical" evidence="1">
    <location>
        <begin position="170"/>
        <end position="190"/>
    </location>
</feature>
<gene>
    <name evidence="2" type="ORF">ACFOKF_05065</name>
</gene>
<keyword evidence="1" id="KW-0472">Membrane</keyword>
<evidence type="ECO:0000313" key="3">
    <source>
        <dbReference type="Proteomes" id="UP001595681"/>
    </source>
</evidence>
<keyword evidence="1" id="KW-0812">Transmembrane</keyword>
<name>A0ABV7NAR4_9SPHN</name>
<proteinExistence type="predicted"/>
<feature type="transmembrane region" description="Helical" evidence="1">
    <location>
        <begin position="72"/>
        <end position="91"/>
    </location>
</feature>
<dbReference type="InterPro" id="IPR049713">
    <property type="entry name" value="Pr6Pr-like"/>
</dbReference>
<protein>
    <submittedName>
        <fullName evidence="2">Pr6Pr family membrane protein</fullName>
    </submittedName>
</protein>
<comment type="caution">
    <text evidence="2">The sequence shown here is derived from an EMBL/GenBank/DDBJ whole genome shotgun (WGS) entry which is preliminary data.</text>
</comment>
<dbReference type="EMBL" id="JBHRVU010000004">
    <property type="protein sequence ID" value="MFC3440579.1"/>
    <property type="molecule type" value="Genomic_DNA"/>
</dbReference>
<feature type="transmembrane region" description="Helical" evidence="1">
    <location>
        <begin position="103"/>
        <end position="119"/>
    </location>
</feature>